<organism evidence="1 2">
    <name type="scientific">Oryza sativa subsp. japonica</name>
    <name type="common">Rice</name>
    <dbReference type="NCBI Taxonomy" id="39947"/>
    <lineage>
        <taxon>Eukaryota</taxon>
        <taxon>Viridiplantae</taxon>
        <taxon>Streptophyta</taxon>
        <taxon>Embryophyta</taxon>
        <taxon>Tracheophyta</taxon>
        <taxon>Spermatophyta</taxon>
        <taxon>Magnoliopsida</taxon>
        <taxon>Liliopsida</taxon>
        <taxon>Poales</taxon>
        <taxon>Poaceae</taxon>
        <taxon>BOP clade</taxon>
        <taxon>Oryzoideae</taxon>
        <taxon>Oryzeae</taxon>
        <taxon>Oryzinae</taxon>
        <taxon>Oryza</taxon>
        <taxon>Oryza sativa</taxon>
    </lineage>
</organism>
<protein>
    <submittedName>
        <fullName evidence="1">Uncharacterized protein</fullName>
    </submittedName>
</protein>
<evidence type="ECO:0000313" key="1">
    <source>
        <dbReference type="EMBL" id="BAC83396.1"/>
    </source>
</evidence>
<dbReference type="AlphaFoldDB" id="Q7F0M4"/>
<proteinExistence type="predicted"/>
<accession>Q7F0M4</accession>
<dbReference type="Proteomes" id="UP000000763">
    <property type="component" value="Chromosome 7"/>
</dbReference>
<evidence type="ECO:0000313" key="2">
    <source>
        <dbReference type="Proteomes" id="UP000000763"/>
    </source>
</evidence>
<name>Q7F0M4_ORYSJ</name>
<sequence length="88" mass="9602">MYKVASMTAETTTVRWGGDQSAGVSANELRLYGDRRRWDKRGRRPRGLRGRGAAVQVVVGGGGNGRATQIWGQLVATREEETNGYGFS</sequence>
<dbReference type="EMBL" id="AP004274">
    <property type="protein sequence ID" value="BAC83396.1"/>
    <property type="molecule type" value="Genomic_DNA"/>
</dbReference>
<reference evidence="2" key="2">
    <citation type="journal article" date="2008" name="Nucleic Acids Res.">
        <title>The rice annotation project database (RAP-DB): 2008 update.</title>
        <authorList>
            <consortium name="The rice annotation project (RAP)"/>
        </authorList>
    </citation>
    <scope>GENOME REANNOTATION</scope>
    <source>
        <strain evidence="2">cv. Nipponbare</strain>
    </source>
</reference>
<gene>
    <name evidence="1" type="primary">P0450A04.109</name>
</gene>
<reference evidence="2" key="1">
    <citation type="journal article" date="2005" name="Nature">
        <title>The map-based sequence of the rice genome.</title>
        <authorList>
            <consortium name="International rice genome sequencing project (IRGSP)"/>
            <person name="Matsumoto T."/>
            <person name="Wu J."/>
            <person name="Kanamori H."/>
            <person name="Katayose Y."/>
            <person name="Fujisawa M."/>
            <person name="Namiki N."/>
            <person name="Mizuno H."/>
            <person name="Yamamoto K."/>
            <person name="Antonio B.A."/>
            <person name="Baba T."/>
            <person name="Sakata K."/>
            <person name="Nagamura Y."/>
            <person name="Aoki H."/>
            <person name="Arikawa K."/>
            <person name="Arita K."/>
            <person name="Bito T."/>
            <person name="Chiden Y."/>
            <person name="Fujitsuka N."/>
            <person name="Fukunaka R."/>
            <person name="Hamada M."/>
            <person name="Harada C."/>
            <person name="Hayashi A."/>
            <person name="Hijishita S."/>
            <person name="Honda M."/>
            <person name="Hosokawa S."/>
            <person name="Ichikawa Y."/>
            <person name="Idonuma A."/>
            <person name="Iijima M."/>
            <person name="Ikeda M."/>
            <person name="Ikeno M."/>
            <person name="Ito K."/>
            <person name="Ito S."/>
            <person name="Ito T."/>
            <person name="Ito Y."/>
            <person name="Ito Y."/>
            <person name="Iwabuchi A."/>
            <person name="Kamiya K."/>
            <person name="Karasawa W."/>
            <person name="Kurita K."/>
            <person name="Katagiri S."/>
            <person name="Kikuta A."/>
            <person name="Kobayashi H."/>
            <person name="Kobayashi N."/>
            <person name="Machita K."/>
            <person name="Maehara T."/>
            <person name="Masukawa M."/>
            <person name="Mizubayashi T."/>
            <person name="Mukai Y."/>
            <person name="Nagasaki H."/>
            <person name="Nagata Y."/>
            <person name="Naito S."/>
            <person name="Nakashima M."/>
            <person name="Nakama Y."/>
            <person name="Nakamichi Y."/>
            <person name="Nakamura M."/>
            <person name="Meguro A."/>
            <person name="Negishi M."/>
            <person name="Ohta I."/>
            <person name="Ohta T."/>
            <person name="Okamoto M."/>
            <person name="Ono N."/>
            <person name="Saji S."/>
            <person name="Sakaguchi M."/>
            <person name="Sakai K."/>
            <person name="Shibata M."/>
            <person name="Shimokawa T."/>
            <person name="Song J."/>
            <person name="Takazaki Y."/>
            <person name="Terasawa K."/>
            <person name="Tsugane M."/>
            <person name="Tsuji K."/>
            <person name="Ueda S."/>
            <person name="Waki K."/>
            <person name="Yamagata H."/>
            <person name="Yamamoto M."/>
            <person name="Yamamoto S."/>
            <person name="Yamane H."/>
            <person name="Yoshiki S."/>
            <person name="Yoshihara R."/>
            <person name="Yukawa K."/>
            <person name="Zhong H."/>
            <person name="Yano M."/>
            <person name="Yuan Q."/>
            <person name="Ouyang S."/>
            <person name="Liu J."/>
            <person name="Jones K.M."/>
            <person name="Gansberger K."/>
            <person name="Moffat K."/>
            <person name="Hill J."/>
            <person name="Bera J."/>
            <person name="Fadrosh D."/>
            <person name="Jin S."/>
            <person name="Johri S."/>
            <person name="Kim M."/>
            <person name="Overton L."/>
            <person name="Reardon M."/>
            <person name="Tsitrin T."/>
            <person name="Vuong H."/>
            <person name="Weaver B."/>
            <person name="Ciecko A."/>
            <person name="Tallon L."/>
            <person name="Jackson J."/>
            <person name="Pai G."/>
            <person name="Aken S.V."/>
            <person name="Utterback T."/>
            <person name="Reidmuller S."/>
            <person name="Feldblyum T."/>
            <person name="Hsiao J."/>
            <person name="Zismann V."/>
            <person name="Iobst S."/>
            <person name="de Vazeille A.R."/>
            <person name="Buell C.R."/>
            <person name="Ying K."/>
            <person name="Li Y."/>
            <person name="Lu T."/>
            <person name="Huang Y."/>
            <person name="Zhao Q."/>
            <person name="Feng Q."/>
            <person name="Zhang L."/>
            <person name="Zhu J."/>
            <person name="Weng Q."/>
            <person name="Mu J."/>
            <person name="Lu Y."/>
            <person name="Fan D."/>
            <person name="Liu Y."/>
            <person name="Guan J."/>
            <person name="Zhang Y."/>
            <person name="Yu S."/>
            <person name="Liu X."/>
            <person name="Zhang Y."/>
            <person name="Hong G."/>
            <person name="Han B."/>
            <person name="Choisne N."/>
            <person name="Demange N."/>
            <person name="Orjeda G."/>
            <person name="Samain S."/>
            <person name="Cattolico L."/>
            <person name="Pelletier E."/>
            <person name="Couloux A."/>
            <person name="Segurens B."/>
            <person name="Wincker P."/>
            <person name="D'Hont A."/>
            <person name="Scarpelli C."/>
            <person name="Weissenbach J."/>
            <person name="Salanoubat M."/>
            <person name="Quetier F."/>
            <person name="Yu Y."/>
            <person name="Kim H.R."/>
            <person name="Rambo T."/>
            <person name="Currie J."/>
            <person name="Collura K."/>
            <person name="Luo M."/>
            <person name="Yang T."/>
            <person name="Ammiraju J.S.S."/>
            <person name="Engler F."/>
            <person name="Soderlund C."/>
            <person name="Wing R.A."/>
            <person name="Palmer L.E."/>
            <person name="de la Bastide M."/>
            <person name="Spiegel L."/>
            <person name="Nascimento L."/>
            <person name="Zutavern T."/>
            <person name="O'Shaughnessy A."/>
            <person name="Dike S."/>
            <person name="Dedhia N."/>
            <person name="Preston R."/>
            <person name="Balija V."/>
            <person name="McCombie W.R."/>
            <person name="Chow T."/>
            <person name="Chen H."/>
            <person name="Chung M."/>
            <person name="Chen C."/>
            <person name="Shaw J."/>
            <person name="Wu H."/>
            <person name="Hsiao K."/>
            <person name="Chao Y."/>
            <person name="Chu M."/>
            <person name="Cheng C."/>
            <person name="Hour A."/>
            <person name="Lee P."/>
            <person name="Lin S."/>
            <person name="Lin Y."/>
            <person name="Liou J."/>
            <person name="Liu S."/>
            <person name="Hsing Y."/>
            <person name="Raghuvanshi S."/>
            <person name="Mohanty A."/>
            <person name="Bharti A.K."/>
            <person name="Gaur A."/>
            <person name="Gupta V."/>
            <person name="Kumar D."/>
            <person name="Ravi V."/>
            <person name="Vij S."/>
            <person name="Kapur A."/>
            <person name="Khurana P."/>
            <person name="Khurana P."/>
            <person name="Khurana J.P."/>
            <person name="Tyagi A.K."/>
            <person name="Gaikwad K."/>
            <person name="Singh A."/>
            <person name="Dalal V."/>
            <person name="Srivastava S."/>
            <person name="Dixit A."/>
            <person name="Pal A.K."/>
            <person name="Ghazi I.A."/>
            <person name="Yadav M."/>
            <person name="Pandit A."/>
            <person name="Bhargava A."/>
            <person name="Sureshbabu K."/>
            <person name="Batra K."/>
            <person name="Sharma T.R."/>
            <person name="Mohapatra T."/>
            <person name="Singh N.K."/>
            <person name="Messing J."/>
            <person name="Nelson A.B."/>
            <person name="Fuks G."/>
            <person name="Kavchok S."/>
            <person name="Keizer G."/>
            <person name="Linton E."/>
            <person name="Llaca V."/>
            <person name="Song R."/>
            <person name="Tanyolac B."/>
            <person name="Young S."/>
            <person name="Ho-Il K."/>
            <person name="Hahn J.H."/>
            <person name="Sangsakoo G."/>
            <person name="Vanavichit A."/>
            <person name="de Mattos Luiz.A.T."/>
            <person name="Zimmer P.D."/>
            <person name="Malone G."/>
            <person name="Dellagostin O."/>
            <person name="de Oliveira A.C."/>
            <person name="Bevan M."/>
            <person name="Bancroft I."/>
            <person name="Minx P."/>
            <person name="Cordum H."/>
            <person name="Wilson R."/>
            <person name="Cheng Z."/>
            <person name="Jin W."/>
            <person name="Jiang J."/>
            <person name="Leong S.A."/>
            <person name="Iwama H."/>
            <person name="Gojobori T."/>
            <person name="Itoh T."/>
            <person name="Niimura Y."/>
            <person name="Fujii Y."/>
            <person name="Habara T."/>
            <person name="Sakai H."/>
            <person name="Sato Y."/>
            <person name="Wilson G."/>
            <person name="Kumar K."/>
            <person name="McCouch S."/>
            <person name="Juretic N."/>
            <person name="Hoen D."/>
            <person name="Wright S."/>
            <person name="Bruskiewich R."/>
            <person name="Bureau T."/>
            <person name="Miyao A."/>
            <person name="Hirochika H."/>
            <person name="Nishikawa T."/>
            <person name="Kadowaki K."/>
            <person name="Sugiura M."/>
            <person name="Burr B."/>
            <person name="Sasaki T."/>
        </authorList>
    </citation>
    <scope>NUCLEOTIDE SEQUENCE [LARGE SCALE GENOMIC DNA]</scope>
    <source>
        <strain evidence="2">cv. Nipponbare</strain>
    </source>
</reference>